<keyword evidence="6" id="KW-0201">Cytochrome c-type biogenesis</keyword>
<feature type="domain" description="Cytochrome c-type biogenesis protein CcmF C-terminal" evidence="12">
    <location>
        <begin position="315"/>
        <end position="640"/>
    </location>
</feature>
<reference evidence="13" key="2">
    <citation type="submission" date="2023-01" db="EMBL/GenBank/DDBJ databases">
        <authorList>
            <person name="Sun Q."/>
            <person name="Evtushenko L."/>
        </authorList>
    </citation>
    <scope>NUCLEOTIDE SEQUENCE</scope>
    <source>
        <strain evidence="13">VKM B-1513</strain>
    </source>
</reference>
<feature type="transmembrane region" description="Helical" evidence="10">
    <location>
        <begin position="207"/>
        <end position="229"/>
    </location>
</feature>
<dbReference type="PANTHER" id="PTHR43653">
    <property type="entry name" value="CYTOCHROME C ASSEMBLY PROTEIN-RELATED"/>
    <property type="match status" value="1"/>
</dbReference>
<organism evidence="13 14">
    <name type="scientific">Maricaulis virginensis</name>
    <dbReference type="NCBI Taxonomy" id="144022"/>
    <lineage>
        <taxon>Bacteria</taxon>
        <taxon>Pseudomonadati</taxon>
        <taxon>Pseudomonadota</taxon>
        <taxon>Alphaproteobacteria</taxon>
        <taxon>Maricaulales</taxon>
        <taxon>Maricaulaceae</taxon>
        <taxon>Maricaulis</taxon>
    </lineage>
</organism>
<evidence type="ECO:0000256" key="4">
    <source>
        <dbReference type="ARBA" id="ARBA00022519"/>
    </source>
</evidence>
<dbReference type="AlphaFoldDB" id="A0A9W6MMJ3"/>
<feature type="transmembrane region" description="Helical" evidence="10">
    <location>
        <begin position="47"/>
        <end position="72"/>
    </location>
</feature>
<evidence type="ECO:0000256" key="1">
    <source>
        <dbReference type="ARBA" id="ARBA00004429"/>
    </source>
</evidence>
<proteinExistence type="inferred from homology"/>
<feature type="transmembrane region" description="Helical" evidence="10">
    <location>
        <begin position="614"/>
        <end position="638"/>
    </location>
</feature>
<gene>
    <name evidence="13" type="ORF">GCM10017621_05660</name>
</gene>
<feature type="transmembrane region" description="Helical" evidence="10">
    <location>
        <begin position="273"/>
        <end position="292"/>
    </location>
</feature>
<dbReference type="Proteomes" id="UP001143486">
    <property type="component" value="Unassembled WGS sequence"/>
</dbReference>
<comment type="caution">
    <text evidence="13">The sequence shown here is derived from an EMBL/GenBank/DDBJ whole genome shotgun (WGS) entry which is preliminary data.</text>
</comment>
<evidence type="ECO:0000256" key="3">
    <source>
        <dbReference type="ARBA" id="ARBA00022475"/>
    </source>
</evidence>
<evidence type="ECO:0000256" key="10">
    <source>
        <dbReference type="SAM" id="Phobius"/>
    </source>
</evidence>
<keyword evidence="14" id="KW-1185">Reference proteome</keyword>
<reference evidence="13" key="1">
    <citation type="journal article" date="2014" name="Int. J. Syst. Evol. Microbiol.">
        <title>Complete genome sequence of Corynebacterium casei LMG S-19264T (=DSM 44701T), isolated from a smear-ripened cheese.</title>
        <authorList>
            <consortium name="US DOE Joint Genome Institute (JGI-PGF)"/>
            <person name="Walter F."/>
            <person name="Albersmeier A."/>
            <person name="Kalinowski J."/>
            <person name="Ruckert C."/>
        </authorList>
    </citation>
    <scope>NUCLEOTIDE SEQUENCE</scope>
    <source>
        <strain evidence="13">VKM B-1513</strain>
    </source>
</reference>
<keyword evidence="3" id="KW-1003">Cell membrane</keyword>
<dbReference type="PRINTS" id="PR01411">
    <property type="entry name" value="CCMFBIOGNSIS"/>
</dbReference>
<dbReference type="PRINTS" id="PR01410">
    <property type="entry name" value="CCBIOGENESIS"/>
</dbReference>
<dbReference type="GO" id="GO:0020037">
    <property type="term" value="F:heme binding"/>
    <property type="evidence" value="ECO:0007669"/>
    <property type="project" value="InterPro"/>
</dbReference>
<evidence type="ECO:0000256" key="7">
    <source>
        <dbReference type="ARBA" id="ARBA00022989"/>
    </source>
</evidence>
<feature type="transmembrane region" description="Helical" evidence="10">
    <location>
        <begin position="394"/>
        <end position="413"/>
    </location>
</feature>
<keyword evidence="5 10" id="KW-0812">Transmembrane</keyword>
<evidence type="ECO:0000313" key="13">
    <source>
        <dbReference type="EMBL" id="GLK51058.1"/>
    </source>
</evidence>
<comment type="similarity">
    <text evidence="2">Belongs to the CcmF/CycK/Ccl1/NrfE/CcsA family.</text>
</comment>
<dbReference type="InterPro" id="IPR003568">
    <property type="entry name" value="Cyt_c_biogenesis_CcmF"/>
</dbReference>
<feature type="domain" description="Cytochrome c assembly protein" evidence="11">
    <location>
        <begin position="89"/>
        <end position="295"/>
    </location>
</feature>
<evidence type="ECO:0000256" key="6">
    <source>
        <dbReference type="ARBA" id="ARBA00022748"/>
    </source>
</evidence>
<evidence type="ECO:0000313" key="14">
    <source>
        <dbReference type="Proteomes" id="UP001143486"/>
    </source>
</evidence>
<comment type="function">
    <text evidence="9">Required for the biogenesis of c-type cytochromes. Possible subunit of a heme lyase.</text>
</comment>
<dbReference type="EMBL" id="BSFE01000001">
    <property type="protein sequence ID" value="GLK51058.1"/>
    <property type="molecule type" value="Genomic_DNA"/>
</dbReference>
<feature type="transmembrane region" description="Helical" evidence="10">
    <location>
        <begin position="312"/>
        <end position="331"/>
    </location>
</feature>
<feature type="transmembrane region" description="Helical" evidence="10">
    <location>
        <begin position="121"/>
        <end position="142"/>
    </location>
</feature>
<sequence>MIAELGQFALILAFAVALAQSVLTFIGLRTADPAIHGFARAGSIAQFVLMLTAFACLTVLFAVSDFSALVVAENSHTDKPFLYKLTGVWGNHEGSMLLWGLILTAYTAALALSAKPVEARLVSLTFAVQSLVTAAFTAFLLFTSNPFARLWPSPLNGQDLNPLLQDPGLASHPPMLYAGYVGFSITFSFAVAALIEGRVDARWARIVRPWALAAWSFLTVGIALGAAWAYYELGWGGWWAWDPVENASLMPWLAGTAFIHSLRVMEKRDTLKAWTILLALMTFSLSLAGTFLVRSGVLTSVHAFAVDPERGVFILGILIAVIGGSLALYGLRASHLKPTGVFSEVSRESTLLINNLFIGAACALVFFGTFYPLFITTVSDETITVGAPFFNATFNPMMGVLFILVPVSGMLAWKRGKLKPVLRKLMPALVAALAAGVLALWIADRTQIAGALGTALAVWVGIGVLTDIAQRLKLGDIPLKASLSRAINLPLGIWGMAVAHFGLAITVFAITGVSAWKQETSAFLMPGQSLQIAGYTVELDDVRRFDGANYVAEEGRFAISRGQRDLGELVAERRFYPVRQMSTTESAIRTRGTGDLYISFGEPSRERGWPVHVYIYPFAMWLWIGSAILTLGGVLSIADRGRRALTARKAVDSAGTVREASA</sequence>
<feature type="transmembrane region" description="Helical" evidence="10">
    <location>
        <begin position="249"/>
        <end position="266"/>
    </location>
</feature>
<evidence type="ECO:0000256" key="5">
    <source>
        <dbReference type="ARBA" id="ARBA00022692"/>
    </source>
</evidence>
<dbReference type="GO" id="GO:0015232">
    <property type="term" value="F:heme transmembrane transporter activity"/>
    <property type="evidence" value="ECO:0007669"/>
    <property type="project" value="InterPro"/>
</dbReference>
<feature type="transmembrane region" description="Helical" evidence="10">
    <location>
        <begin position="96"/>
        <end position="114"/>
    </location>
</feature>
<feature type="transmembrane region" description="Helical" evidence="10">
    <location>
        <begin position="352"/>
        <end position="374"/>
    </location>
</feature>
<feature type="transmembrane region" description="Helical" evidence="10">
    <location>
        <begin position="175"/>
        <end position="195"/>
    </location>
</feature>
<protein>
    <submittedName>
        <fullName evidence="13">Cytochrome c biogenesis protein CcmF</fullName>
    </submittedName>
</protein>
<feature type="transmembrane region" description="Helical" evidence="10">
    <location>
        <begin position="491"/>
        <end position="516"/>
    </location>
</feature>
<evidence type="ECO:0000256" key="8">
    <source>
        <dbReference type="ARBA" id="ARBA00023136"/>
    </source>
</evidence>
<evidence type="ECO:0000259" key="11">
    <source>
        <dbReference type="Pfam" id="PF01578"/>
    </source>
</evidence>
<dbReference type="InterPro" id="IPR003567">
    <property type="entry name" value="Cyt_c_biogenesis"/>
</dbReference>
<keyword evidence="7 10" id="KW-1133">Transmembrane helix</keyword>
<dbReference type="Pfam" id="PF16327">
    <property type="entry name" value="CcmF_C"/>
    <property type="match status" value="1"/>
</dbReference>
<evidence type="ECO:0000256" key="2">
    <source>
        <dbReference type="ARBA" id="ARBA00009186"/>
    </source>
</evidence>
<dbReference type="GO" id="GO:0005886">
    <property type="term" value="C:plasma membrane"/>
    <property type="evidence" value="ECO:0007669"/>
    <property type="project" value="UniProtKB-SubCell"/>
</dbReference>
<dbReference type="PANTHER" id="PTHR43653:SF1">
    <property type="entry name" value="CYTOCHROME C-TYPE BIOGENESIS PROTEIN CCMF"/>
    <property type="match status" value="1"/>
</dbReference>
<dbReference type="InterPro" id="IPR002541">
    <property type="entry name" value="Cyt_c_assembly"/>
</dbReference>
<dbReference type="InterPro" id="IPR032523">
    <property type="entry name" value="CcmF_C"/>
</dbReference>
<dbReference type="NCBIfam" id="NF007691">
    <property type="entry name" value="PRK10369.1"/>
    <property type="match status" value="1"/>
</dbReference>
<keyword evidence="4" id="KW-0997">Cell inner membrane</keyword>
<feature type="transmembrane region" description="Helical" evidence="10">
    <location>
        <begin position="425"/>
        <end position="442"/>
    </location>
</feature>
<comment type="subcellular location">
    <subcellularLocation>
        <location evidence="1">Cell inner membrane</location>
        <topology evidence="1">Multi-pass membrane protein</topology>
    </subcellularLocation>
</comment>
<evidence type="ECO:0000259" key="12">
    <source>
        <dbReference type="Pfam" id="PF16327"/>
    </source>
</evidence>
<dbReference type="RefSeq" id="WP_271185451.1">
    <property type="nucleotide sequence ID" value="NZ_BSFE01000001.1"/>
</dbReference>
<feature type="transmembrane region" description="Helical" evidence="10">
    <location>
        <begin position="448"/>
        <end position="470"/>
    </location>
</feature>
<name>A0A9W6MMJ3_9PROT</name>
<keyword evidence="8 10" id="KW-0472">Membrane</keyword>
<dbReference type="GO" id="GO:0017004">
    <property type="term" value="P:cytochrome complex assembly"/>
    <property type="evidence" value="ECO:0007669"/>
    <property type="project" value="UniProtKB-KW"/>
</dbReference>
<feature type="transmembrane region" description="Helical" evidence="10">
    <location>
        <begin position="6"/>
        <end position="26"/>
    </location>
</feature>
<dbReference type="Pfam" id="PF01578">
    <property type="entry name" value="Cytochrom_C_asm"/>
    <property type="match status" value="1"/>
</dbReference>
<evidence type="ECO:0000256" key="9">
    <source>
        <dbReference type="ARBA" id="ARBA00037230"/>
    </source>
</evidence>
<dbReference type="NCBIfam" id="TIGR00353">
    <property type="entry name" value="nrfE"/>
    <property type="match status" value="1"/>
</dbReference>
<accession>A0A9W6MMJ3</accession>